<dbReference type="STRING" id="319970.RV00_GL001599"/>
<evidence type="ECO:0000313" key="2">
    <source>
        <dbReference type="EMBL" id="OJG36240.1"/>
    </source>
</evidence>
<comment type="caution">
    <text evidence="2">The sequence shown here is derived from an EMBL/GenBank/DDBJ whole genome shotgun (WGS) entry which is preliminary data.</text>
</comment>
<organism evidence="2 3">
    <name type="scientific">Enterococcus devriesei</name>
    <dbReference type="NCBI Taxonomy" id="319970"/>
    <lineage>
        <taxon>Bacteria</taxon>
        <taxon>Bacillati</taxon>
        <taxon>Bacillota</taxon>
        <taxon>Bacilli</taxon>
        <taxon>Lactobacillales</taxon>
        <taxon>Enterococcaceae</taxon>
        <taxon>Enterococcus</taxon>
    </lineage>
</organism>
<evidence type="ECO:0000256" key="1">
    <source>
        <dbReference type="SAM" id="SignalP"/>
    </source>
</evidence>
<dbReference type="OrthoDB" id="2157546at2"/>
<dbReference type="EMBL" id="JXKM01000003">
    <property type="protein sequence ID" value="OJG36240.1"/>
    <property type="molecule type" value="Genomic_DNA"/>
</dbReference>
<name>A0A1L8SVZ6_9ENTE</name>
<dbReference type="Proteomes" id="UP000183700">
    <property type="component" value="Unassembled WGS sequence"/>
</dbReference>
<protein>
    <submittedName>
        <fullName evidence="2">Uncharacterized protein</fullName>
    </submittedName>
</protein>
<accession>A0A1L8SVZ6</accession>
<gene>
    <name evidence="2" type="ORF">RV00_GL001599</name>
</gene>
<sequence>MKRSTKVKIGVGVVVAASTATAVIASGKLIEKARHVSNRYKVKRFVNDKFDGNEPLLSIVDKLSDEDLDNIMSILDKIKSGKKRVSVYGESIKDTTEDLKGKLMDFVDKMM</sequence>
<reference evidence="2 3" key="1">
    <citation type="submission" date="2014-12" db="EMBL/GenBank/DDBJ databases">
        <title>Draft genome sequences of 29 type strains of Enterococci.</title>
        <authorList>
            <person name="Zhong Z."/>
            <person name="Sun Z."/>
            <person name="Liu W."/>
            <person name="Zhang W."/>
            <person name="Zhang H."/>
        </authorList>
    </citation>
    <scope>NUCLEOTIDE SEQUENCE [LARGE SCALE GENOMIC DNA]</scope>
    <source>
        <strain evidence="2 3">DSM 22802</strain>
    </source>
</reference>
<keyword evidence="1" id="KW-0732">Signal</keyword>
<feature type="chain" id="PRO_5038828402" evidence="1">
    <location>
        <begin position="23"/>
        <end position="111"/>
    </location>
</feature>
<evidence type="ECO:0000313" key="3">
    <source>
        <dbReference type="Proteomes" id="UP000183700"/>
    </source>
</evidence>
<keyword evidence="3" id="KW-1185">Reference proteome</keyword>
<dbReference type="RefSeq" id="WP_071861490.1">
    <property type="nucleotide sequence ID" value="NZ_CAURXW010000037.1"/>
</dbReference>
<proteinExistence type="predicted"/>
<dbReference type="AlphaFoldDB" id="A0A1L8SVZ6"/>
<feature type="signal peptide" evidence="1">
    <location>
        <begin position="1"/>
        <end position="22"/>
    </location>
</feature>